<evidence type="ECO:0000256" key="6">
    <source>
        <dbReference type="RuleBase" id="RU003718"/>
    </source>
</evidence>
<dbReference type="PROSITE" id="PS00375">
    <property type="entry name" value="UDPGT"/>
    <property type="match status" value="1"/>
</dbReference>
<dbReference type="PANTHER" id="PTHR11926">
    <property type="entry name" value="GLUCOSYL/GLUCURONOSYL TRANSFERASES"/>
    <property type="match status" value="1"/>
</dbReference>
<comment type="similarity">
    <text evidence="2 6">Belongs to the UDP-glycosyltransferase family.</text>
</comment>
<reference evidence="8" key="1">
    <citation type="submission" date="2022-10" db="EMBL/GenBank/DDBJ databases">
        <authorList>
            <person name="Hyden B.L."/>
            <person name="Feng K."/>
            <person name="Yates T."/>
            <person name="Jawdy S."/>
            <person name="Smart L.B."/>
            <person name="Muchero W."/>
        </authorList>
    </citation>
    <scope>NUCLEOTIDE SEQUENCE</scope>
    <source>
        <tissue evidence="8">Shoot tip</tissue>
    </source>
</reference>
<dbReference type="PANTHER" id="PTHR11926:SF1560">
    <property type="entry name" value="UDP-GLYCOSYLTRANSFERASE 74E1-RELATED"/>
    <property type="match status" value="1"/>
</dbReference>
<dbReference type="InterPro" id="IPR035595">
    <property type="entry name" value="UDP_glycos_trans_CS"/>
</dbReference>
<dbReference type="Pfam" id="PF26168">
    <property type="entry name" value="Glyco_transf_N"/>
    <property type="match status" value="1"/>
</dbReference>
<keyword evidence="4 6" id="KW-0808">Transferase</keyword>
<evidence type="ECO:0000256" key="4">
    <source>
        <dbReference type="ARBA" id="ARBA00022679"/>
    </source>
</evidence>
<comment type="caution">
    <text evidence="8">The sequence shown here is derived from an EMBL/GenBank/DDBJ whole genome shotgun (WGS) entry which is preliminary data.</text>
</comment>
<dbReference type="InterPro" id="IPR058980">
    <property type="entry name" value="Glyco_transf_N"/>
</dbReference>
<evidence type="ECO:0000256" key="5">
    <source>
        <dbReference type="ARBA" id="ARBA00047606"/>
    </source>
</evidence>
<comment type="catalytic activity">
    <reaction evidence="5">
        <text>an anthocyanidin + UDP-alpha-D-glucose + H(+) = an anthocyanidin 3-O-beta-D-glucoside + UDP</text>
        <dbReference type="Rhea" id="RHEA:20093"/>
        <dbReference type="ChEBI" id="CHEBI:15378"/>
        <dbReference type="ChEBI" id="CHEBI:16307"/>
        <dbReference type="ChEBI" id="CHEBI:58223"/>
        <dbReference type="ChEBI" id="CHEBI:58885"/>
        <dbReference type="ChEBI" id="CHEBI:143576"/>
        <dbReference type="EC" id="2.4.1.115"/>
    </reaction>
</comment>
<dbReference type="SUPFAM" id="SSF53756">
    <property type="entry name" value="UDP-Glycosyltransferase/glycogen phosphorylase"/>
    <property type="match status" value="1"/>
</dbReference>
<keyword evidence="9" id="KW-1185">Reference proteome</keyword>
<dbReference type="CDD" id="cd03784">
    <property type="entry name" value="GT1_Gtf-like"/>
    <property type="match status" value="1"/>
</dbReference>
<evidence type="ECO:0000256" key="3">
    <source>
        <dbReference type="ARBA" id="ARBA00012585"/>
    </source>
</evidence>
<protein>
    <recommendedName>
        <fullName evidence="3">anthocyanidin 3-O-glucosyltransferase</fullName>
        <ecNumber evidence="3">2.4.1.115</ecNumber>
    </recommendedName>
</protein>
<dbReference type="Pfam" id="PF00201">
    <property type="entry name" value="UDPGT"/>
    <property type="match status" value="1"/>
</dbReference>
<feature type="domain" description="Glycosyltransferase N-terminal" evidence="7">
    <location>
        <begin position="14"/>
        <end position="47"/>
    </location>
</feature>
<organism evidence="8 9">
    <name type="scientific">Salix suchowensis</name>
    <dbReference type="NCBI Taxonomy" id="1278906"/>
    <lineage>
        <taxon>Eukaryota</taxon>
        <taxon>Viridiplantae</taxon>
        <taxon>Streptophyta</taxon>
        <taxon>Embryophyta</taxon>
        <taxon>Tracheophyta</taxon>
        <taxon>Spermatophyta</taxon>
        <taxon>Magnoliopsida</taxon>
        <taxon>eudicotyledons</taxon>
        <taxon>Gunneridae</taxon>
        <taxon>Pentapetalae</taxon>
        <taxon>rosids</taxon>
        <taxon>fabids</taxon>
        <taxon>Malpighiales</taxon>
        <taxon>Salicaceae</taxon>
        <taxon>Saliceae</taxon>
        <taxon>Salix</taxon>
    </lineage>
</organism>
<gene>
    <name evidence="8" type="ORF">OIU77_015856</name>
</gene>
<dbReference type="Proteomes" id="UP001141253">
    <property type="component" value="Chromosome 16"/>
</dbReference>
<proteinExistence type="inferred from homology"/>
<keyword evidence="6" id="KW-0328">Glycosyltransferase</keyword>
<sequence>METRKQRTGGASHVLVLPLPIQGHLNPMLQFSKRLASKGLKVTLLIPTSMGNSMQQDNVSSINVDPIFDGYREGERAATADEYLERFMDSVPKSLAELIEKYSATQYPVKFIIYDSILPWVLDLAKSLGIEGGPFFTQTCAVNALYYHKLQGGALKIAMEEKSSVSLPSLPQLELNDLPSLVHGPGSYPGVYDLIYSQFSNIDGASWLLWNTFDELEDEIVEWMASKWPVPANFAEETAEMGLIVTWSPQLEVLAHKSVGCFMTHCGWNSTLEALSLGVPMVAMPQWTDQPTNAKFVADVWQVGVRIKVGENGMVTREEIERCIKEVMMEGERRDAIRTNSEKWKKLARMAMDEGGSSDKNIEEFVAKLECMHQIPE</sequence>
<dbReference type="EMBL" id="JAPFFI010000027">
    <property type="protein sequence ID" value="KAJ6301630.1"/>
    <property type="molecule type" value="Genomic_DNA"/>
</dbReference>
<accession>A0ABQ8ZIG0</accession>
<dbReference type="EC" id="2.4.1.115" evidence="3"/>
<comment type="pathway">
    <text evidence="1">Pigment biosynthesis; anthocyanin biosynthesis.</text>
</comment>
<evidence type="ECO:0000313" key="9">
    <source>
        <dbReference type="Proteomes" id="UP001141253"/>
    </source>
</evidence>
<evidence type="ECO:0000313" key="8">
    <source>
        <dbReference type="EMBL" id="KAJ6301630.1"/>
    </source>
</evidence>
<dbReference type="Gene3D" id="3.40.50.2000">
    <property type="entry name" value="Glycogen Phosphorylase B"/>
    <property type="match status" value="2"/>
</dbReference>
<dbReference type="InterPro" id="IPR002213">
    <property type="entry name" value="UDP_glucos_trans"/>
</dbReference>
<evidence type="ECO:0000256" key="2">
    <source>
        <dbReference type="ARBA" id="ARBA00009995"/>
    </source>
</evidence>
<name>A0ABQ8ZIG0_9ROSI</name>
<evidence type="ECO:0000256" key="1">
    <source>
        <dbReference type="ARBA" id="ARBA00004935"/>
    </source>
</evidence>
<reference evidence="8" key="2">
    <citation type="journal article" date="2023" name="Int. J. Mol. Sci.">
        <title>De Novo Assembly and Annotation of 11 Diverse Shrub Willow (Salix) Genomes Reveals Novel Gene Organization in Sex-Linked Regions.</title>
        <authorList>
            <person name="Hyden B."/>
            <person name="Feng K."/>
            <person name="Yates T.B."/>
            <person name="Jawdy S."/>
            <person name="Cereghino C."/>
            <person name="Smart L.B."/>
            <person name="Muchero W."/>
        </authorList>
    </citation>
    <scope>NUCLEOTIDE SEQUENCE</scope>
    <source>
        <tissue evidence="8">Shoot tip</tissue>
    </source>
</reference>
<evidence type="ECO:0000259" key="7">
    <source>
        <dbReference type="Pfam" id="PF26168"/>
    </source>
</evidence>